<organism evidence="1 2">
    <name type="scientific">Trifolium medium</name>
    <dbReference type="NCBI Taxonomy" id="97028"/>
    <lineage>
        <taxon>Eukaryota</taxon>
        <taxon>Viridiplantae</taxon>
        <taxon>Streptophyta</taxon>
        <taxon>Embryophyta</taxon>
        <taxon>Tracheophyta</taxon>
        <taxon>Spermatophyta</taxon>
        <taxon>Magnoliopsida</taxon>
        <taxon>eudicotyledons</taxon>
        <taxon>Gunneridae</taxon>
        <taxon>Pentapetalae</taxon>
        <taxon>rosids</taxon>
        <taxon>fabids</taxon>
        <taxon>Fabales</taxon>
        <taxon>Fabaceae</taxon>
        <taxon>Papilionoideae</taxon>
        <taxon>50 kb inversion clade</taxon>
        <taxon>NPAAA clade</taxon>
        <taxon>Hologalegina</taxon>
        <taxon>IRL clade</taxon>
        <taxon>Trifolieae</taxon>
        <taxon>Trifolium</taxon>
    </lineage>
</organism>
<comment type="caution">
    <text evidence="1">The sequence shown here is derived from an EMBL/GenBank/DDBJ whole genome shotgun (WGS) entry which is preliminary data.</text>
</comment>
<reference evidence="1 2" key="1">
    <citation type="journal article" date="2018" name="Front. Plant Sci.">
        <title>Red Clover (Trifolium pratense) and Zigzag Clover (T. medium) - A Picture of Genomic Similarities and Differences.</title>
        <authorList>
            <person name="Dluhosova J."/>
            <person name="Istvanek J."/>
            <person name="Nedelnik J."/>
            <person name="Repkova J."/>
        </authorList>
    </citation>
    <scope>NUCLEOTIDE SEQUENCE [LARGE SCALE GENOMIC DNA]</scope>
    <source>
        <strain evidence="2">cv. 10/8</strain>
        <tissue evidence="1">Leaf</tissue>
    </source>
</reference>
<sequence length="47" mass="5337">ARYWYPIQVPVRGTVLLRCGYSTGIRYRSASGLDQHKLNGLCINLLN</sequence>
<dbReference type="EMBL" id="LXQA010037691">
    <property type="protein sequence ID" value="MCH98475.1"/>
    <property type="molecule type" value="Genomic_DNA"/>
</dbReference>
<accession>A0A392NH79</accession>
<protein>
    <submittedName>
        <fullName evidence="1">Uncharacterized protein</fullName>
    </submittedName>
</protein>
<keyword evidence="2" id="KW-1185">Reference proteome</keyword>
<proteinExistence type="predicted"/>
<evidence type="ECO:0000313" key="1">
    <source>
        <dbReference type="EMBL" id="MCH98475.1"/>
    </source>
</evidence>
<feature type="non-terminal residue" evidence="1">
    <location>
        <position position="1"/>
    </location>
</feature>
<evidence type="ECO:0000313" key="2">
    <source>
        <dbReference type="Proteomes" id="UP000265520"/>
    </source>
</evidence>
<gene>
    <name evidence="1" type="ORF">A2U01_0019477</name>
</gene>
<dbReference type="AlphaFoldDB" id="A0A392NH79"/>
<dbReference type="Proteomes" id="UP000265520">
    <property type="component" value="Unassembled WGS sequence"/>
</dbReference>
<name>A0A392NH79_9FABA</name>